<dbReference type="AlphaFoldDB" id="A0A1N7RR57"/>
<dbReference type="STRING" id="1247936.BN2475_120124"/>
<evidence type="ECO:0000256" key="1">
    <source>
        <dbReference type="SAM" id="MobiDB-lite"/>
    </source>
</evidence>
<accession>A0A1N7RR57</accession>
<proteinExistence type="predicted"/>
<dbReference type="Proteomes" id="UP000187012">
    <property type="component" value="Unassembled WGS sequence"/>
</dbReference>
<gene>
    <name evidence="2" type="ORF">BN2475_120124</name>
</gene>
<feature type="compositionally biased region" description="Polar residues" evidence="1">
    <location>
        <begin position="12"/>
        <end position="21"/>
    </location>
</feature>
<organism evidence="2 3">
    <name type="scientific">Paraburkholderia ribeironis</name>
    <dbReference type="NCBI Taxonomy" id="1247936"/>
    <lineage>
        <taxon>Bacteria</taxon>
        <taxon>Pseudomonadati</taxon>
        <taxon>Pseudomonadota</taxon>
        <taxon>Betaproteobacteria</taxon>
        <taxon>Burkholderiales</taxon>
        <taxon>Burkholderiaceae</taxon>
        <taxon>Paraburkholderia</taxon>
    </lineage>
</organism>
<name>A0A1N7RR57_9BURK</name>
<evidence type="ECO:0000313" key="2">
    <source>
        <dbReference type="EMBL" id="SIT37620.1"/>
    </source>
</evidence>
<keyword evidence="3" id="KW-1185">Reference proteome</keyword>
<sequence>MVLRFGSRRAAPTTQAASGSVQPRRGRRELPARLSRPVGACYTLWLSQSMSRFFRSVASHSLA</sequence>
<feature type="region of interest" description="Disordered" evidence="1">
    <location>
        <begin position="1"/>
        <end position="30"/>
    </location>
</feature>
<protein>
    <submittedName>
        <fullName evidence="2">Uncharacterized protein</fullName>
    </submittedName>
</protein>
<evidence type="ECO:0000313" key="3">
    <source>
        <dbReference type="Proteomes" id="UP000187012"/>
    </source>
</evidence>
<dbReference type="EMBL" id="CYGX02000012">
    <property type="protein sequence ID" value="SIT37620.1"/>
    <property type="molecule type" value="Genomic_DNA"/>
</dbReference>
<reference evidence="2 3" key="1">
    <citation type="submission" date="2016-12" db="EMBL/GenBank/DDBJ databases">
        <authorList>
            <person name="Song W.-J."/>
            <person name="Kurnit D.M."/>
        </authorList>
    </citation>
    <scope>NUCLEOTIDE SEQUENCE [LARGE SCALE GENOMIC DNA]</scope>
    <source>
        <strain evidence="2 3">STM7296</strain>
    </source>
</reference>